<dbReference type="GO" id="GO:0005634">
    <property type="term" value="C:nucleus"/>
    <property type="evidence" value="ECO:0007669"/>
    <property type="project" value="TreeGrafter"/>
</dbReference>
<dbReference type="AlphaFoldDB" id="A0A6L2PH73"/>
<evidence type="ECO:0000256" key="1">
    <source>
        <dbReference type="ARBA" id="ARBA00023054"/>
    </source>
</evidence>
<dbReference type="EMBL" id="BLKM01000181">
    <property type="protein sequence ID" value="GFG29915.1"/>
    <property type="molecule type" value="Genomic_DNA"/>
</dbReference>
<dbReference type="Proteomes" id="UP000502823">
    <property type="component" value="Unassembled WGS sequence"/>
</dbReference>
<feature type="compositionally biased region" description="Basic residues" evidence="2">
    <location>
        <begin position="224"/>
        <end position="233"/>
    </location>
</feature>
<protein>
    <recommendedName>
        <fullName evidence="3">CCDC174 alpha/beta GRSR domain-containing protein</fullName>
    </recommendedName>
</protein>
<name>A0A6L2PH73_COPFO</name>
<evidence type="ECO:0000259" key="3">
    <source>
        <dbReference type="Pfam" id="PF25449"/>
    </source>
</evidence>
<feature type="compositionally biased region" description="Acidic residues" evidence="2">
    <location>
        <begin position="52"/>
        <end position="67"/>
    </location>
</feature>
<comment type="caution">
    <text evidence="4">The sequence shown here is derived from an EMBL/GenBank/DDBJ whole genome shotgun (WGS) entry which is preliminary data.</text>
</comment>
<proteinExistence type="predicted"/>
<keyword evidence="5" id="KW-1185">Reference proteome</keyword>
<dbReference type="InterPro" id="IPR057464">
    <property type="entry name" value="CCDC174_GRSR"/>
</dbReference>
<dbReference type="InterPro" id="IPR025066">
    <property type="entry name" value="CCDC174-like"/>
</dbReference>
<organism evidence="4 5">
    <name type="scientific">Coptotermes formosanus</name>
    <name type="common">Formosan subterranean termite</name>
    <dbReference type="NCBI Taxonomy" id="36987"/>
    <lineage>
        <taxon>Eukaryota</taxon>
        <taxon>Metazoa</taxon>
        <taxon>Ecdysozoa</taxon>
        <taxon>Arthropoda</taxon>
        <taxon>Hexapoda</taxon>
        <taxon>Insecta</taxon>
        <taxon>Pterygota</taxon>
        <taxon>Neoptera</taxon>
        <taxon>Polyneoptera</taxon>
        <taxon>Dictyoptera</taxon>
        <taxon>Blattodea</taxon>
        <taxon>Blattoidea</taxon>
        <taxon>Termitoidae</taxon>
        <taxon>Rhinotermitidae</taxon>
        <taxon>Coptotermes</taxon>
    </lineage>
</organism>
<dbReference type="PANTHER" id="PTHR15885">
    <property type="entry name" value="COILED-COIL DOMAIN-CONTAINING PROTEIN 174"/>
    <property type="match status" value="1"/>
</dbReference>
<dbReference type="OrthoDB" id="333551at2759"/>
<feature type="domain" description="CCDC174 alpha/beta GRSR" evidence="3">
    <location>
        <begin position="74"/>
        <end position="102"/>
    </location>
</feature>
<feature type="region of interest" description="Disordered" evidence="2">
    <location>
        <begin position="189"/>
        <end position="289"/>
    </location>
</feature>
<feature type="non-terminal residue" evidence="4">
    <location>
        <position position="1"/>
    </location>
</feature>
<gene>
    <name evidence="4" type="ORF">Cfor_09933</name>
</gene>
<dbReference type="Pfam" id="PF13300">
    <property type="entry name" value="DUF4078"/>
    <property type="match status" value="1"/>
</dbReference>
<accession>A0A6L2PH73</accession>
<dbReference type="Pfam" id="PF25449">
    <property type="entry name" value="CCDC174_GRSR"/>
    <property type="match status" value="1"/>
</dbReference>
<evidence type="ECO:0000313" key="4">
    <source>
        <dbReference type="EMBL" id="GFG29915.1"/>
    </source>
</evidence>
<reference evidence="5" key="1">
    <citation type="submission" date="2020-01" db="EMBL/GenBank/DDBJ databases">
        <title>Draft genome sequence of the Termite Coptotermes fromosanus.</title>
        <authorList>
            <person name="Itakura S."/>
            <person name="Yosikawa Y."/>
            <person name="Umezawa K."/>
        </authorList>
    </citation>
    <scope>NUCLEOTIDE SEQUENCE [LARGE SCALE GENOMIC DNA]</scope>
</reference>
<feature type="region of interest" description="Disordered" evidence="2">
    <location>
        <begin position="32"/>
        <end position="67"/>
    </location>
</feature>
<dbReference type="PANTHER" id="PTHR15885:SF1">
    <property type="entry name" value="COILED-COIL DOMAIN-CONTAINING PROTEIN 174"/>
    <property type="match status" value="1"/>
</dbReference>
<sequence>AALEAKSELYDRLSRDSSVAAVDTKYLVNFQQKVSDDHNKTGETSNVKGSEEDKDEEEHLSDGYEEPLDAEEDWVDYIDCLGRTRRCLRKDLAYVKQRDVELFESLGGFDDKNKANSGDNERTVTSGDGALELMSGDMRRELLRQKWEQQEEQLRNKTDIHYQDVLFDEARAHGVGYYGFSQDEAERRAQQDALSKLRQQTKREQVVAQRHRDRRQQQLQARLKAARQRKRARMGLPPEEEEPKTSVQAEEVEEASEIEKETMTPEPQRQPEPIKRKQPQVRPWDIGKEVMSQEDWVERKRLERPQEFAPPTSYQPNFVPNPAAVLLEKPKAVLFFSSKKPSNTATNIADRGARRSDVRTKDLDVHACPASYLDDISSAGSVKRVWGSVLHQTGMEDKEQDVRGKGAEIPPPATFEYYGPSFSGARQKRSEPTMNDIESSIAAGLKYLRQQAEERESQRQKGLLDIV</sequence>
<dbReference type="FunCoup" id="A0A6L2PH73">
    <property type="interactions" value="888"/>
</dbReference>
<evidence type="ECO:0000256" key="2">
    <source>
        <dbReference type="SAM" id="MobiDB-lite"/>
    </source>
</evidence>
<dbReference type="InParanoid" id="A0A6L2PH73"/>
<evidence type="ECO:0000313" key="5">
    <source>
        <dbReference type="Proteomes" id="UP000502823"/>
    </source>
</evidence>
<keyword evidence="1" id="KW-0175">Coiled coil</keyword>